<feature type="domain" description="Cytochrome c" evidence="5">
    <location>
        <begin position="193"/>
        <end position="303"/>
    </location>
</feature>
<keyword evidence="3 4" id="KW-0408">Iron</keyword>
<name>A0ABW8JBK0_9GAMM</name>
<dbReference type="PANTHER" id="PTHR35008:SF4">
    <property type="entry name" value="BLL4482 PROTEIN"/>
    <property type="match status" value="1"/>
</dbReference>
<dbReference type="RefSeq" id="WP_404615771.1">
    <property type="nucleotide sequence ID" value="NZ_JADIKK010000008.1"/>
</dbReference>
<dbReference type="Pfam" id="PF00034">
    <property type="entry name" value="Cytochrom_C"/>
    <property type="match status" value="3"/>
</dbReference>
<dbReference type="PANTHER" id="PTHR35008">
    <property type="entry name" value="BLL4482 PROTEIN-RELATED"/>
    <property type="match status" value="1"/>
</dbReference>
<sequence>MKRLLRVLSLAFVLALVLLTCWLLHPLGHVPVSHGESAASEASLRDPALIARGAALAVAGDCAACHTAQGGVPFAGGRLLPTPFGSIATTNLTPDRTTGLGDWSFEDFWQALHSGIGRQREPLYPAFPYTSYTLLTRDDALAIYAYLQSLQPVHRTDIPNELAFPYSIRRLLVAWRALHFREGTYRPDPKRTAQWNRGAYLVQGLAHCNECHAPRDALGAVMPDRFLAGGEMPAQHWYAPDLSTQANGGLAGWHAQDIVDLLKTGQSARGTAFGPMADVVRQSTQHMDDADLHAMADYLSMLPSRQLPAPSPVPPDAAHLVQQGKDVYRQRCADCHGADGHGAPGTYPSLDGNVSVVEPGAINAIRMVLLGGFAPSTVANPRPYSMPPYAQQLDDAEVAAVVSYIRQAWGNHAGAVSPQDVGRYRHTPED</sequence>
<protein>
    <submittedName>
        <fullName evidence="6">Cytochrome c</fullName>
    </submittedName>
</protein>
<reference evidence="6 7" key="1">
    <citation type="submission" date="2020-10" db="EMBL/GenBank/DDBJ databases">
        <title>Phylogeny of dyella-like bacteria.</title>
        <authorList>
            <person name="Fu J."/>
        </authorList>
    </citation>
    <scope>NUCLEOTIDE SEQUENCE [LARGE SCALE GENOMIC DNA]</scope>
    <source>
        <strain evidence="6 7">KACC 19113</strain>
    </source>
</reference>
<dbReference type="InterPro" id="IPR051459">
    <property type="entry name" value="Cytochrome_c-type_DH"/>
</dbReference>
<evidence type="ECO:0000256" key="1">
    <source>
        <dbReference type="ARBA" id="ARBA00022617"/>
    </source>
</evidence>
<dbReference type="EMBL" id="JADIKK010000008">
    <property type="protein sequence ID" value="MFK2878910.1"/>
    <property type="molecule type" value="Genomic_DNA"/>
</dbReference>
<accession>A0ABW8JBK0</accession>
<dbReference type="Proteomes" id="UP001620339">
    <property type="component" value="Unassembled WGS sequence"/>
</dbReference>
<feature type="domain" description="Cytochrome c" evidence="5">
    <location>
        <begin position="48"/>
        <end position="151"/>
    </location>
</feature>
<evidence type="ECO:0000256" key="2">
    <source>
        <dbReference type="ARBA" id="ARBA00022723"/>
    </source>
</evidence>
<organism evidence="6 7">
    <name type="scientific">Rhodanobacter hydrolyticus</name>
    <dbReference type="NCBI Taxonomy" id="2250595"/>
    <lineage>
        <taxon>Bacteria</taxon>
        <taxon>Pseudomonadati</taxon>
        <taxon>Pseudomonadota</taxon>
        <taxon>Gammaproteobacteria</taxon>
        <taxon>Lysobacterales</taxon>
        <taxon>Rhodanobacteraceae</taxon>
        <taxon>Rhodanobacter</taxon>
    </lineage>
</organism>
<gene>
    <name evidence="6" type="ORF">ISP25_17725</name>
</gene>
<evidence type="ECO:0000259" key="5">
    <source>
        <dbReference type="PROSITE" id="PS51007"/>
    </source>
</evidence>
<dbReference type="PROSITE" id="PS51007">
    <property type="entry name" value="CYTC"/>
    <property type="match status" value="3"/>
</dbReference>
<dbReference type="Gene3D" id="1.10.760.10">
    <property type="entry name" value="Cytochrome c-like domain"/>
    <property type="match status" value="3"/>
</dbReference>
<keyword evidence="2 4" id="KW-0479">Metal-binding</keyword>
<evidence type="ECO:0000313" key="7">
    <source>
        <dbReference type="Proteomes" id="UP001620339"/>
    </source>
</evidence>
<dbReference type="PIRSF" id="PIRSF000018">
    <property type="entry name" value="Mb_ADH_cyt_c"/>
    <property type="match status" value="1"/>
</dbReference>
<dbReference type="InterPro" id="IPR009056">
    <property type="entry name" value="Cyt_c-like_dom"/>
</dbReference>
<dbReference type="InterPro" id="IPR014353">
    <property type="entry name" value="Membr-bd_ADH_cyt_c"/>
</dbReference>
<evidence type="ECO:0000313" key="6">
    <source>
        <dbReference type="EMBL" id="MFK2878910.1"/>
    </source>
</evidence>
<comment type="caution">
    <text evidence="6">The sequence shown here is derived from an EMBL/GenBank/DDBJ whole genome shotgun (WGS) entry which is preliminary data.</text>
</comment>
<dbReference type="InterPro" id="IPR036909">
    <property type="entry name" value="Cyt_c-like_dom_sf"/>
</dbReference>
<evidence type="ECO:0000256" key="4">
    <source>
        <dbReference type="PROSITE-ProRule" id="PRU00433"/>
    </source>
</evidence>
<proteinExistence type="predicted"/>
<keyword evidence="7" id="KW-1185">Reference proteome</keyword>
<dbReference type="SUPFAM" id="SSF46626">
    <property type="entry name" value="Cytochrome c"/>
    <property type="match status" value="3"/>
</dbReference>
<evidence type="ECO:0000256" key="3">
    <source>
        <dbReference type="ARBA" id="ARBA00023004"/>
    </source>
</evidence>
<keyword evidence="1 4" id="KW-0349">Heme</keyword>
<feature type="domain" description="Cytochrome c" evidence="5">
    <location>
        <begin position="319"/>
        <end position="409"/>
    </location>
</feature>